<protein>
    <recommendedName>
        <fullName evidence="10">Phosphatidic acid phosphatase type 2/haloperoxidase domain-containing protein</fullName>
    </recommendedName>
</protein>
<evidence type="ECO:0000313" key="12">
    <source>
        <dbReference type="Proteomes" id="UP001500909"/>
    </source>
</evidence>
<feature type="signal peptide" evidence="9">
    <location>
        <begin position="1"/>
        <end position="28"/>
    </location>
</feature>
<feature type="transmembrane region" description="Helical" evidence="8">
    <location>
        <begin position="201"/>
        <end position="225"/>
    </location>
</feature>
<keyword evidence="4" id="KW-0378">Hydrolase</keyword>
<evidence type="ECO:0000256" key="4">
    <source>
        <dbReference type="ARBA" id="ARBA00022801"/>
    </source>
</evidence>
<feature type="compositionally biased region" description="Basic and acidic residues" evidence="7">
    <location>
        <begin position="314"/>
        <end position="327"/>
    </location>
</feature>
<dbReference type="EMBL" id="BAAABY010000039">
    <property type="protein sequence ID" value="GAA0482092.1"/>
    <property type="molecule type" value="Genomic_DNA"/>
</dbReference>
<proteinExistence type="predicted"/>
<comment type="caution">
    <text evidence="11">The sequence shown here is derived from an EMBL/GenBank/DDBJ whole genome shotgun (WGS) entry which is preliminary data.</text>
</comment>
<evidence type="ECO:0000256" key="6">
    <source>
        <dbReference type="ARBA" id="ARBA00023136"/>
    </source>
</evidence>
<dbReference type="InterPro" id="IPR036938">
    <property type="entry name" value="PAP2/HPO_sf"/>
</dbReference>
<keyword evidence="6 8" id="KW-0472">Membrane</keyword>
<sequence length="327" mass="33200">METVLHSPFRRRLLVSALPVVAGAAAVAALSPGGLGRPEPVHVTGGASAAAYRRLTGLLADAPSWTGTVLEAVTEGTLIALGLLLGWLGWIALRRGDARGLAGTVLVGCATMAAYGASEALKLVVDEERPCRAVRQAMALAHCPEAGDWAFPSNHATLAAGLAAGLAVLRPRLAAVTLPAAGLVALGRVAVGVHYPHDVLAGAFLGAAVAFACVLLLLAPAARVVALLRVGRRQGDAGFMGHDGRGGAVVDTQAGQDRADVGFDGALREVQPAGDPAVGQSTAEEGQHVAFPNGERVGPLPRGGPAAGRGARAAGREVRHDPRRDPR</sequence>
<keyword evidence="12" id="KW-1185">Reference proteome</keyword>
<organism evidence="11 12">
    <name type="scientific">Streptomyces olivaceiscleroticus</name>
    <dbReference type="NCBI Taxonomy" id="68245"/>
    <lineage>
        <taxon>Bacteria</taxon>
        <taxon>Bacillati</taxon>
        <taxon>Actinomycetota</taxon>
        <taxon>Actinomycetes</taxon>
        <taxon>Kitasatosporales</taxon>
        <taxon>Streptomycetaceae</taxon>
        <taxon>Streptomyces</taxon>
    </lineage>
</organism>
<dbReference type="InterPro" id="IPR000326">
    <property type="entry name" value="PAP2/HPO"/>
</dbReference>
<accession>A0ABN1AQZ7</accession>
<reference evidence="12" key="1">
    <citation type="journal article" date="2019" name="Int. J. Syst. Evol. Microbiol.">
        <title>The Global Catalogue of Microorganisms (GCM) 10K type strain sequencing project: providing services to taxonomists for standard genome sequencing and annotation.</title>
        <authorList>
            <consortium name="The Broad Institute Genomics Platform"/>
            <consortium name="The Broad Institute Genome Sequencing Center for Infectious Disease"/>
            <person name="Wu L."/>
            <person name="Ma J."/>
        </authorList>
    </citation>
    <scope>NUCLEOTIDE SEQUENCE [LARGE SCALE GENOMIC DNA]</scope>
    <source>
        <strain evidence="12">JCM 4805</strain>
    </source>
</reference>
<keyword evidence="3 8" id="KW-0812">Transmembrane</keyword>
<evidence type="ECO:0000313" key="11">
    <source>
        <dbReference type="EMBL" id="GAA0482092.1"/>
    </source>
</evidence>
<keyword evidence="2" id="KW-1003">Cell membrane</keyword>
<evidence type="ECO:0000256" key="5">
    <source>
        <dbReference type="ARBA" id="ARBA00022989"/>
    </source>
</evidence>
<comment type="subcellular location">
    <subcellularLocation>
        <location evidence="1">Cell membrane</location>
        <topology evidence="1">Multi-pass membrane protein</topology>
    </subcellularLocation>
</comment>
<feature type="transmembrane region" description="Helical" evidence="8">
    <location>
        <begin position="176"/>
        <end position="195"/>
    </location>
</feature>
<dbReference type="SMART" id="SM00014">
    <property type="entry name" value="acidPPc"/>
    <property type="match status" value="1"/>
</dbReference>
<dbReference type="PANTHER" id="PTHR14969">
    <property type="entry name" value="SPHINGOSINE-1-PHOSPHATE PHOSPHOHYDROLASE"/>
    <property type="match status" value="1"/>
</dbReference>
<evidence type="ECO:0000256" key="2">
    <source>
        <dbReference type="ARBA" id="ARBA00022475"/>
    </source>
</evidence>
<feature type="chain" id="PRO_5046294593" description="Phosphatidic acid phosphatase type 2/haloperoxidase domain-containing protein" evidence="9">
    <location>
        <begin position="29"/>
        <end position="327"/>
    </location>
</feature>
<dbReference type="SUPFAM" id="SSF48317">
    <property type="entry name" value="Acid phosphatase/Vanadium-dependent haloperoxidase"/>
    <property type="match status" value="1"/>
</dbReference>
<dbReference type="Proteomes" id="UP001500909">
    <property type="component" value="Unassembled WGS sequence"/>
</dbReference>
<evidence type="ECO:0000256" key="3">
    <source>
        <dbReference type="ARBA" id="ARBA00022692"/>
    </source>
</evidence>
<keyword evidence="5 8" id="KW-1133">Transmembrane helix</keyword>
<feature type="transmembrane region" description="Helical" evidence="8">
    <location>
        <begin position="72"/>
        <end position="93"/>
    </location>
</feature>
<evidence type="ECO:0000256" key="7">
    <source>
        <dbReference type="SAM" id="MobiDB-lite"/>
    </source>
</evidence>
<dbReference type="Gene3D" id="1.20.144.10">
    <property type="entry name" value="Phosphatidic acid phosphatase type 2/haloperoxidase"/>
    <property type="match status" value="1"/>
</dbReference>
<dbReference type="Pfam" id="PF01569">
    <property type="entry name" value="PAP2"/>
    <property type="match status" value="1"/>
</dbReference>
<dbReference type="PANTHER" id="PTHR14969:SF62">
    <property type="entry name" value="DECAPRENYLPHOSPHORYL-5-PHOSPHORIBOSE PHOSPHATASE RV3807C-RELATED"/>
    <property type="match status" value="1"/>
</dbReference>
<evidence type="ECO:0000256" key="9">
    <source>
        <dbReference type="SAM" id="SignalP"/>
    </source>
</evidence>
<evidence type="ECO:0000259" key="10">
    <source>
        <dbReference type="SMART" id="SM00014"/>
    </source>
</evidence>
<evidence type="ECO:0000256" key="8">
    <source>
        <dbReference type="SAM" id="Phobius"/>
    </source>
</evidence>
<keyword evidence="9" id="KW-0732">Signal</keyword>
<gene>
    <name evidence="11" type="ORF">GCM10010361_53680</name>
</gene>
<evidence type="ECO:0000256" key="1">
    <source>
        <dbReference type="ARBA" id="ARBA00004651"/>
    </source>
</evidence>
<feature type="region of interest" description="Disordered" evidence="7">
    <location>
        <begin position="272"/>
        <end position="327"/>
    </location>
</feature>
<name>A0ABN1AQZ7_9ACTN</name>
<feature type="domain" description="Phosphatidic acid phosphatase type 2/haloperoxidase" evidence="10">
    <location>
        <begin position="102"/>
        <end position="214"/>
    </location>
</feature>